<proteinExistence type="predicted"/>
<dbReference type="AlphaFoldDB" id="A0A252F1C9"/>
<dbReference type="Pfam" id="PF19848">
    <property type="entry name" value="DUF6323"/>
    <property type="match status" value="1"/>
</dbReference>
<dbReference type="EMBL" id="NHOC01000013">
    <property type="protein sequence ID" value="OUM19598.1"/>
    <property type="molecule type" value="Genomic_DNA"/>
</dbReference>
<dbReference type="InterPro" id="IPR046286">
    <property type="entry name" value="DUF6323"/>
</dbReference>
<dbReference type="Proteomes" id="UP000194903">
    <property type="component" value="Unassembled WGS sequence"/>
</dbReference>
<comment type="caution">
    <text evidence="1">The sequence shown here is derived from an EMBL/GenBank/DDBJ whole genome shotgun (WGS) entry which is preliminary data.</text>
</comment>
<dbReference type="OrthoDB" id="1707441at2"/>
<sequence length="160" mass="18521">MMQELQIFFQSVQLEQYRTELVCCNRFSEQYGLSLSEAQMEQLAVRHIEALRASGRVEFGTGVLEKLVHAFCDSPYLVQENYADTLTKLQELFYHLKTDCMERVSDDELVEAMQLIYNEAVHGDLTGLMDADRDTIYRIVRTGSLCSTLWEQESTGWNDE</sequence>
<gene>
    <name evidence="1" type="ORF">CBW42_12225</name>
</gene>
<reference evidence="1 2" key="1">
    <citation type="submission" date="2017-05" db="EMBL/GenBank/DDBJ databases">
        <title>Butyricicoccus porcorum sp. nov. a butyrate-producing bacterium from the swine intestinal tract.</title>
        <authorList>
            <person name="Trachsel J."/>
            <person name="Humphrey S."/>
            <person name="Allen H.K."/>
        </authorList>
    </citation>
    <scope>NUCLEOTIDE SEQUENCE [LARGE SCALE GENOMIC DNA]</scope>
    <source>
        <strain evidence="1">BB10</strain>
    </source>
</reference>
<evidence type="ECO:0000313" key="1">
    <source>
        <dbReference type="EMBL" id="OUM19598.1"/>
    </source>
</evidence>
<evidence type="ECO:0000313" key="2">
    <source>
        <dbReference type="Proteomes" id="UP000194903"/>
    </source>
</evidence>
<protein>
    <submittedName>
        <fullName evidence="1">Uncharacterized protein</fullName>
    </submittedName>
</protein>
<keyword evidence="2" id="KW-1185">Reference proteome</keyword>
<accession>A0A252F1C9</accession>
<name>A0A252F1C9_9FIRM</name>
<dbReference type="RefSeq" id="WP_087021984.1">
    <property type="nucleotide sequence ID" value="NZ_NHOC01000013.1"/>
</dbReference>
<organism evidence="1 2">
    <name type="scientific">Butyricicoccus porcorum</name>
    <dbReference type="NCBI Taxonomy" id="1945634"/>
    <lineage>
        <taxon>Bacteria</taxon>
        <taxon>Bacillati</taxon>
        <taxon>Bacillota</taxon>
        <taxon>Clostridia</taxon>
        <taxon>Eubacteriales</taxon>
        <taxon>Butyricicoccaceae</taxon>
        <taxon>Butyricicoccus</taxon>
    </lineage>
</organism>